<dbReference type="RefSeq" id="WP_204661827.1">
    <property type="nucleotide sequence ID" value="NZ_CP056775.1"/>
</dbReference>
<dbReference type="Pfam" id="PF06841">
    <property type="entry name" value="Phage_T4_gp19"/>
    <property type="match status" value="1"/>
</dbReference>
<dbReference type="PANTHER" id="PTHR38009:SF1">
    <property type="entry name" value="CONSERVED HYPOTHETICAL PHAGE TAIL PROTEIN"/>
    <property type="match status" value="1"/>
</dbReference>
<dbReference type="NCBIfam" id="TIGR02241">
    <property type="entry name" value="conserved hypothetical phage tail region protein"/>
    <property type="match status" value="1"/>
</dbReference>
<dbReference type="PANTHER" id="PTHR38009">
    <property type="entry name" value="CONSERVED HYPOTHETICAL PHAGE TAIL PROTEIN"/>
    <property type="match status" value="1"/>
</dbReference>
<sequence length="151" mass="17096">MAFYPPVGFYFKVSIDGFPEAEADFQEVAGLVMMLETLALREGGENRFTHQLPLRTSSDKLVLKRGFKVSSALHDWCSQAIGEFSFSPKDLDIFLLDPALPDSLHNPLVAWHVVHAYPVKWSVSPFNAMNNELVIESVELQYHYFTKSFPA</sequence>
<gene>
    <name evidence="1" type="ORF">HWI92_06675</name>
</gene>
<proteinExistence type="predicted"/>
<keyword evidence="2" id="KW-1185">Reference proteome</keyword>
<protein>
    <submittedName>
        <fullName evidence="1">Phage tail protein</fullName>
    </submittedName>
</protein>
<accession>A0ABX7I4H6</accession>
<reference evidence="1 2" key="1">
    <citation type="submission" date="2020-06" db="EMBL/GenBank/DDBJ databases">
        <title>Dyadobacter sandarakinus sp. nov., isolated from the soil of the Arctic Yellow River Station.</title>
        <authorList>
            <person name="Zhang Y."/>
            <person name="Peng F."/>
        </authorList>
    </citation>
    <scope>NUCLEOTIDE SEQUENCE [LARGE SCALE GENOMIC DNA]</scope>
    <source>
        <strain evidence="1 2">Q3-56</strain>
    </source>
</reference>
<organism evidence="1 2">
    <name type="scientific">Dyadobacter sandarakinus</name>
    <dbReference type="NCBI Taxonomy" id="2747268"/>
    <lineage>
        <taxon>Bacteria</taxon>
        <taxon>Pseudomonadati</taxon>
        <taxon>Bacteroidota</taxon>
        <taxon>Cytophagia</taxon>
        <taxon>Cytophagales</taxon>
        <taxon>Spirosomataceae</taxon>
        <taxon>Dyadobacter</taxon>
    </lineage>
</organism>
<dbReference type="InterPro" id="IPR010667">
    <property type="entry name" value="Phage_T4_Gp19"/>
</dbReference>
<name>A0ABX7I4H6_9BACT</name>
<dbReference type="InterPro" id="IPR011747">
    <property type="entry name" value="CHP02241"/>
</dbReference>
<dbReference type="EMBL" id="CP056775">
    <property type="protein sequence ID" value="QRR00613.1"/>
    <property type="molecule type" value="Genomic_DNA"/>
</dbReference>
<dbReference type="Proteomes" id="UP000612680">
    <property type="component" value="Chromosome"/>
</dbReference>
<evidence type="ECO:0000313" key="1">
    <source>
        <dbReference type="EMBL" id="QRR00613.1"/>
    </source>
</evidence>
<evidence type="ECO:0000313" key="2">
    <source>
        <dbReference type="Proteomes" id="UP000612680"/>
    </source>
</evidence>